<gene>
    <name evidence="2" type="ORF">G5C51_23095</name>
</gene>
<dbReference type="RefSeq" id="WP_165240086.1">
    <property type="nucleotide sequence ID" value="NZ_JAAKZV010000110.1"/>
</dbReference>
<reference evidence="2 3" key="1">
    <citation type="submission" date="2020-02" db="EMBL/GenBank/DDBJ databases">
        <title>Whole-genome analyses of novel actinobacteria.</title>
        <authorList>
            <person name="Sahin N."/>
        </authorList>
    </citation>
    <scope>NUCLEOTIDE SEQUENCE [LARGE SCALE GENOMIC DNA]</scope>
    <source>
        <strain evidence="2 3">A7024</strain>
    </source>
</reference>
<feature type="compositionally biased region" description="Basic and acidic residues" evidence="1">
    <location>
        <begin position="38"/>
        <end position="62"/>
    </location>
</feature>
<evidence type="ECO:0000313" key="2">
    <source>
        <dbReference type="EMBL" id="NGN66778.1"/>
    </source>
</evidence>
<protein>
    <submittedName>
        <fullName evidence="2">Uncharacterized protein</fullName>
    </submittedName>
</protein>
<comment type="caution">
    <text evidence="2">The sequence shown here is derived from an EMBL/GenBank/DDBJ whole genome shotgun (WGS) entry which is preliminary data.</text>
</comment>
<dbReference type="Proteomes" id="UP000481583">
    <property type="component" value="Unassembled WGS sequence"/>
</dbReference>
<keyword evidence="3" id="KW-1185">Reference proteome</keyword>
<feature type="region of interest" description="Disordered" evidence="1">
    <location>
        <begin position="1"/>
        <end position="75"/>
    </location>
</feature>
<dbReference type="EMBL" id="JAAKZV010000110">
    <property type="protein sequence ID" value="NGN66778.1"/>
    <property type="molecule type" value="Genomic_DNA"/>
</dbReference>
<accession>A0A6G4U5W3</accession>
<evidence type="ECO:0000313" key="3">
    <source>
        <dbReference type="Proteomes" id="UP000481583"/>
    </source>
</evidence>
<evidence type="ECO:0000256" key="1">
    <source>
        <dbReference type="SAM" id="MobiDB-lite"/>
    </source>
</evidence>
<organism evidence="2 3">
    <name type="scientific">Streptomyces coryli</name>
    <dbReference type="NCBI Taxonomy" id="1128680"/>
    <lineage>
        <taxon>Bacteria</taxon>
        <taxon>Bacillati</taxon>
        <taxon>Actinomycetota</taxon>
        <taxon>Actinomycetes</taxon>
        <taxon>Kitasatosporales</taxon>
        <taxon>Streptomycetaceae</taxon>
        <taxon>Streptomyces</taxon>
    </lineage>
</organism>
<feature type="compositionally biased region" description="Gly residues" evidence="1">
    <location>
        <begin position="169"/>
        <end position="180"/>
    </location>
</feature>
<name>A0A6G4U5W3_9ACTN</name>
<sequence>MAGLALLTGACGEDTPSNAVASAEGGKSSDSPSGQGEGKGDPVKYAKCMREKGIAKFPDPDSKGGMIMPEGVDPQSETFKKAEADCKEYRGADRMGGGQGGGWSTKEQVKYAECMRENGIKKFPDPDPAKGGSMLGEGSGVDPDSAQFLKADKACAQYKPQELQNGPNKGKGLGDPGAGS</sequence>
<feature type="compositionally biased region" description="Basic and acidic residues" evidence="1">
    <location>
        <begin position="117"/>
        <end position="128"/>
    </location>
</feature>
<dbReference type="AlphaFoldDB" id="A0A6G4U5W3"/>
<proteinExistence type="predicted"/>
<feature type="region of interest" description="Disordered" evidence="1">
    <location>
        <begin position="117"/>
        <end position="180"/>
    </location>
</feature>